<dbReference type="AlphaFoldDB" id="A0A9P6IT82"/>
<proteinExistence type="predicted"/>
<dbReference type="GO" id="GO:0005634">
    <property type="term" value="C:nucleus"/>
    <property type="evidence" value="ECO:0007669"/>
    <property type="project" value="TreeGrafter"/>
</dbReference>
<dbReference type="Gene3D" id="3.30.1010.10">
    <property type="entry name" value="Phosphatidylinositol 3-kinase Catalytic Subunit, Chain A, domain 4"/>
    <property type="match status" value="1"/>
</dbReference>
<dbReference type="PANTHER" id="PTHR11139">
    <property type="entry name" value="ATAXIA TELANGIECTASIA MUTATED ATM -RELATED"/>
    <property type="match status" value="1"/>
</dbReference>
<dbReference type="OrthoDB" id="381190at2759"/>
<reference evidence="2" key="1">
    <citation type="journal article" date="2020" name="Fungal Divers.">
        <title>Resolving the Mortierellaceae phylogeny through synthesis of multi-gene phylogenetics and phylogenomics.</title>
        <authorList>
            <person name="Vandepol N."/>
            <person name="Liber J."/>
            <person name="Desiro A."/>
            <person name="Na H."/>
            <person name="Kennedy M."/>
            <person name="Barry K."/>
            <person name="Grigoriev I.V."/>
            <person name="Miller A.N."/>
            <person name="O'Donnell K."/>
            <person name="Stajich J.E."/>
            <person name="Bonito G."/>
        </authorList>
    </citation>
    <scope>NUCLEOTIDE SEQUENCE</scope>
    <source>
        <strain evidence="2">MES-2147</strain>
    </source>
</reference>
<dbReference type="PROSITE" id="PS50290">
    <property type="entry name" value="PI3_4_KINASE_3"/>
    <property type="match status" value="1"/>
</dbReference>
<accession>A0A9P6IT82</accession>
<organism evidence="2 3">
    <name type="scientific">Modicella reniformis</name>
    <dbReference type="NCBI Taxonomy" id="1440133"/>
    <lineage>
        <taxon>Eukaryota</taxon>
        <taxon>Fungi</taxon>
        <taxon>Fungi incertae sedis</taxon>
        <taxon>Mucoromycota</taxon>
        <taxon>Mortierellomycotina</taxon>
        <taxon>Mortierellomycetes</taxon>
        <taxon>Mortierellales</taxon>
        <taxon>Mortierellaceae</taxon>
        <taxon>Modicella</taxon>
    </lineage>
</organism>
<keyword evidence="3" id="KW-1185">Reference proteome</keyword>
<comment type="caution">
    <text evidence="2">The sequence shown here is derived from an EMBL/GenBank/DDBJ whole genome shotgun (WGS) entry which is preliminary data.</text>
</comment>
<dbReference type="Proteomes" id="UP000749646">
    <property type="component" value="Unassembled WGS sequence"/>
</dbReference>
<dbReference type="InterPro" id="IPR000403">
    <property type="entry name" value="PI3/4_kinase_cat_dom"/>
</dbReference>
<sequence length="68" mass="7916">MSSIRKPKKLCILGSDGREYQFLVRGGEDLRLDQRIQQLFALMNGIMRKDPRGYQCQHIYGDPHVQLP</sequence>
<dbReference type="GO" id="GO:0006302">
    <property type="term" value="P:double-strand break repair"/>
    <property type="evidence" value="ECO:0007669"/>
    <property type="project" value="TreeGrafter"/>
</dbReference>
<dbReference type="GO" id="GO:0004674">
    <property type="term" value="F:protein serine/threonine kinase activity"/>
    <property type="evidence" value="ECO:0007669"/>
    <property type="project" value="TreeGrafter"/>
</dbReference>
<dbReference type="InterPro" id="IPR050517">
    <property type="entry name" value="DDR_Repair_Kinase"/>
</dbReference>
<dbReference type="EMBL" id="JAAAHW010008532">
    <property type="protein sequence ID" value="KAF9944161.1"/>
    <property type="molecule type" value="Genomic_DNA"/>
</dbReference>
<feature type="domain" description="PI3K/PI4K catalytic" evidence="1">
    <location>
        <begin position="1"/>
        <end position="68"/>
    </location>
</feature>
<protein>
    <recommendedName>
        <fullName evidence="1">PI3K/PI4K catalytic domain-containing protein</fullName>
    </recommendedName>
</protein>
<gene>
    <name evidence="2" type="ORF">BGZ65_012511</name>
</gene>
<evidence type="ECO:0000313" key="2">
    <source>
        <dbReference type="EMBL" id="KAF9944161.1"/>
    </source>
</evidence>
<dbReference type="GO" id="GO:0000723">
    <property type="term" value="P:telomere maintenance"/>
    <property type="evidence" value="ECO:0007669"/>
    <property type="project" value="TreeGrafter"/>
</dbReference>
<evidence type="ECO:0000313" key="3">
    <source>
        <dbReference type="Proteomes" id="UP000749646"/>
    </source>
</evidence>
<name>A0A9P6IT82_9FUNG</name>
<dbReference type="SUPFAM" id="SSF56112">
    <property type="entry name" value="Protein kinase-like (PK-like)"/>
    <property type="match status" value="1"/>
</dbReference>
<dbReference type="PANTHER" id="PTHR11139:SF68">
    <property type="entry name" value="DNA-DEPENDENT PROTEIN KINASE CATALYTIC SUBUNIT"/>
    <property type="match status" value="1"/>
</dbReference>
<dbReference type="InterPro" id="IPR011009">
    <property type="entry name" value="Kinase-like_dom_sf"/>
</dbReference>
<evidence type="ECO:0000259" key="1">
    <source>
        <dbReference type="PROSITE" id="PS50290"/>
    </source>
</evidence>